<comment type="subcellular location">
    <subcellularLocation>
        <location evidence="1 7">Cell membrane</location>
        <topology evidence="1 7">Multi-pass membrane protein</topology>
    </subcellularLocation>
</comment>
<dbReference type="Pfam" id="PF00528">
    <property type="entry name" value="BPD_transp_1"/>
    <property type="match status" value="1"/>
</dbReference>
<dbReference type="OrthoDB" id="9810086at2"/>
<evidence type="ECO:0000256" key="1">
    <source>
        <dbReference type="ARBA" id="ARBA00004651"/>
    </source>
</evidence>
<dbReference type="CDD" id="cd06261">
    <property type="entry name" value="TM_PBP2"/>
    <property type="match status" value="1"/>
</dbReference>
<accession>A0A182C825</accession>
<keyword evidence="5 7" id="KW-1133">Transmembrane helix</keyword>
<dbReference type="SUPFAM" id="SSF161098">
    <property type="entry name" value="MetI-like"/>
    <property type="match status" value="1"/>
</dbReference>
<keyword evidence="10" id="KW-1185">Reference proteome</keyword>
<dbReference type="PATRIC" id="fig|1453497.3.peg.1142"/>
<dbReference type="PROSITE" id="PS50928">
    <property type="entry name" value="ABC_TM1"/>
    <property type="match status" value="1"/>
</dbReference>
<feature type="transmembrane region" description="Helical" evidence="7">
    <location>
        <begin position="104"/>
        <end position="125"/>
    </location>
</feature>
<feature type="transmembrane region" description="Helical" evidence="7">
    <location>
        <begin position="9"/>
        <end position="29"/>
    </location>
</feature>
<evidence type="ECO:0000256" key="2">
    <source>
        <dbReference type="ARBA" id="ARBA00022448"/>
    </source>
</evidence>
<dbReference type="PANTHER" id="PTHR43744">
    <property type="entry name" value="ABC TRANSPORTER PERMEASE PROTEIN MG189-RELATED-RELATED"/>
    <property type="match status" value="1"/>
</dbReference>
<evidence type="ECO:0000256" key="7">
    <source>
        <dbReference type="RuleBase" id="RU363032"/>
    </source>
</evidence>
<keyword evidence="6 7" id="KW-0472">Membrane</keyword>
<evidence type="ECO:0000313" key="10">
    <source>
        <dbReference type="Proteomes" id="UP000077339"/>
    </source>
</evidence>
<dbReference type="STRING" id="1453497.AT15_05735"/>
<evidence type="ECO:0000256" key="5">
    <source>
        <dbReference type="ARBA" id="ARBA00022989"/>
    </source>
</evidence>
<organism evidence="9 10">
    <name type="scientific">Kosmotoga arenicorallina S304</name>
    <dbReference type="NCBI Taxonomy" id="1453497"/>
    <lineage>
        <taxon>Bacteria</taxon>
        <taxon>Thermotogati</taxon>
        <taxon>Thermotogota</taxon>
        <taxon>Thermotogae</taxon>
        <taxon>Kosmotogales</taxon>
        <taxon>Kosmotogaceae</taxon>
        <taxon>Kosmotoga</taxon>
    </lineage>
</organism>
<evidence type="ECO:0000256" key="4">
    <source>
        <dbReference type="ARBA" id="ARBA00022692"/>
    </source>
</evidence>
<dbReference type="AlphaFoldDB" id="A0A182C825"/>
<dbReference type="InterPro" id="IPR035906">
    <property type="entry name" value="MetI-like_sf"/>
</dbReference>
<sequence>MKKKIIDLIIYILLFVGAIIMCFPFYYMVVTSLKESAYIFTVPPQLVPKPATLENYKTVWIEADFKLYFLNSLKITLPAVLLNVFLSSLTAYGFARFKFPGKELWFSVLIATLAVPGLLLIIPQFDMIRRFPFFMDNPLTIVLTSGVGGIAFNAFFLRGFFEGIPRELEEAAELDGCGIFKTYWHIAMPLARPALATLVIMSFLGVWDDYFWPSLILRDKRDWTLPIGILGFKAQHGVQWHLLFAGTIIAILPVIIIYFTFQKYFVKAVAEGGLKI</sequence>
<dbReference type="InterPro" id="IPR000515">
    <property type="entry name" value="MetI-like"/>
</dbReference>
<comment type="similarity">
    <text evidence="7">Belongs to the binding-protein-dependent transport system permease family.</text>
</comment>
<keyword evidence="2 7" id="KW-0813">Transport</keyword>
<dbReference type="GO" id="GO:0055085">
    <property type="term" value="P:transmembrane transport"/>
    <property type="evidence" value="ECO:0007669"/>
    <property type="project" value="InterPro"/>
</dbReference>
<feature type="domain" description="ABC transmembrane type-1" evidence="8">
    <location>
        <begin position="69"/>
        <end position="261"/>
    </location>
</feature>
<feature type="transmembrane region" description="Helical" evidence="7">
    <location>
        <begin position="75"/>
        <end position="95"/>
    </location>
</feature>
<dbReference type="Gene3D" id="1.10.3720.10">
    <property type="entry name" value="MetI-like"/>
    <property type="match status" value="1"/>
</dbReference>
<name>A0A182C825_9BACT</name>
<feature type="transmembrane region" description="Helical" evidence="7">
    <location>
        <begin position="137"/>
        <end position="157"/>
    </location>
</feature>
<dbReference type="Proteomes" id="UP000077339">
    <property type="component" value="Unassembled WGS sequence"/>
</dbReference>
<dbReference type="RefSeq" id="WP_068345890.1">
    <property type="nucleotide sequence ID" value="NZ_JFHK01000003.1"/>
</dbReference>
<feature type="transmembrane region" description="Helical" evidence="7">
    <location>
        <begin position="240"/>
        <end position="261"/>
    </location>
</feature>
<protein>
    <recommendedName>
        <fullName evidence="8">ABC transmembrane type-1 domain-containing protein</fullName>
    </recommendedName>
</protein>
<comment type="caution">
    <text evidence="9">The sequence shown here is derived from an EMBL/GenBank/DDBJ whole genome shotgun (WGS) entry which is preliminary data.</text>
</comment>
<keyword evidence="3" id="KW-1003">Cell membrane</keyword>
<dbReference type="GO" id="GO:0005886">
    <property type="term" value="C:plasma membrane"/>
    <property type="evidence" value="ECO:0007669"/>
    <property type="project" value="UniProtKB-SubCell"/>
</dbReference>
<evidence type="ECO:0000259" key="8">
    <source>
        <dbReference type="PROSITE" id="PS50928"/>
    </source>
</evidence>
<evidence type="ECO:0000256" key="6">
    <source>
        <dbReference type="ARBA" id="ARBA00023136"/>
    </source>
</evidence>
<evidence type="ECO:0000256" key="3">
    <source>
        <dbReference type="ARBA" id="ARBA00022475"/>
    </source>
</evidence>
<dbReference type="EMBL" id="JFHK01000003">
    <property type="protein sequence ID" value="OAA31574.1"/>
    <property type="molecule type" value="Genomic_DNA"/>
</dbReference>
<keyword evidence="4 7" id="KW-0812">Transmembrane</keyword>
<dbReference type="PANTHER" id="PTHR43744:SF12">
    <property type="entry name" value="ABC TRANSPORTER PERMEASE PROTEIN MG189-RELATED"/>
    <property type="match status" value="1"/>
</dbReference>
<gene>
    <name evidence="9" type="ORF">AT15_05735</name>
</gene>
<reference evidence="9 10" key="1">
    <citation type="submission" date="2014-02" db="EMBL/GenBank/DDBJ databases">
        <title>Kosmotoga genome sequencing.</title>
        <authorList>
            <person name="Pollo S.M."/>
            <person name="Charchuk R."/>
            <person name="Nesbo C.L."/>
        </authorList>
    </citation>
    <scope>NUCLEOTIDE SEQUENCE [LARGE SCALE GENOMIC DNA]</scope>
    <source>
        <strain evidence="9 10">S304</strain>
    </source>
</reference>
<feature type="transmembrane region" description="Helical" evidence="7">
    <location>
        <begin position="190"/>
        <end position="207"/>
    </location>
</feature>
<proteinExistence type="inferred from homology"/>
<evidence type="ECO:0000313" key="9">
    <source>
        <dbReference type="EMBL" id="OAA31574.1"/>
    </source>
</evidence>